<proteinExistence type="predicted"/>
<keyword evidence="1" id="KW-0472">Membrane</keyword>
<evidence type="ECO:0000256" key="1">
    <source>
        <dbReference type="SAM" id="Phobius"/>
    </source>
</evidence>
<accession>A0ABP9HK81</accession>
<sequence>MLQQLERASNRLSLGWRIVGGIGLAGLIGGIALGLGLSAGSDAESTSDASSAQLTPAPTVTVTVEANPASPIPATFFTPLPCQPTQWAAFLGAHEGPNSAEEAAKQVRYEENRARNLSPSVSLRVHATKSDAMCPAALNGYIDSPTPNHVFTWAGPAADEASAEALCQRLQKPASWDCIARPIG</sequence>
<dbReference type="EMBL" id="BAABIL010000165">
    <property type="protein sequence ID" value="GAA4972511.1"/>
    <property type="molecule type" value="Genomic_DNA"/>
</dbReference>
<keyword evidence="1" id="KW-0812">Transmembrane</keyword>
<gene>
    <name evidence="2" type="ORF">GCM10023225_12560</name>
</gene>
<comment type="caution">
    <text evidence="2">The sequence shown here is derived from an EMBL/GenBank/DDBJ whole genome shotgun (WGS) entry which is preliminary data.</text>
</comment>
<organism evidence="2 3">
    <name type="scientific">Kineococcus glutinatus</name>
    <dbReference type="NCBI Taxonomy" id="1070872"/>
    <lineage>
        <taxon>Bacteria</taxon>
        <taxon>Bacillati</taxon>
        <taxon>Actinomycetota</taxon>
        <taxon>Actinomycetes</taxon>
        <taxon>Kineosporiales</taxon>
        <taxon>Kineosporiaceae</taxon>
        <taxon>Kineococcus</taxon>
    </lineage>
</organism>
<reference evidence="3" key="1">
    <citation type="journal article" date="2019" name="Int. J. Syst. Evol. Microbiol.">
        <title>The Global Catalogue of Microorganisms (GCM) 10K type strain sequencing project: providing services to taxonomists for standard genome sequencing and annotation.</title>
        <authorList>
            <consortium name="The Broad Institute Genomics Platform"/>
            <consortium name="The Broad Institute Genome Sequencing Center for Infectious Disease"/>
            <person name="Wu L."/>
            <person name="Ma J."/>
        </authorList>
    </citation>
    <scope>NUCLEOTIDE SEQUENCE [LARGE SCALE GENOMIC DNA]</scope>
    <source>
        <strain evidence="3">JCM 18126</strain>
    </source>
</reference>
<keyword evidence="1" id="KW-1133">Transmembrane helix</keyword>
<evidence type="ECO:0000313" key="3">
    <source>
        <dbReference type="Proteomes" id="UP001501195"/>
    </source>
</evidence>
<evidence type="ECO:0000313" key="2">
    <source>
        <dbReference type="EMBL" id="GAA4972511.1"/>
    </source>
</evidence>
<dbReference type="Proteomes" id="UP001501195">
    <property type="component" value="Unassembled WGS sequence"/>
</dbReference>
<name>A0ABP9HK81_9ACTN</name>
<feature type="transmembrane region" description="Helical" evidence="1">
    <location>
        <begin position="12"/>
        <end position="37"/>
    </location>
</feature>
<keyword evidence="3" id="KW-1185">Reference proteome</keyword>
<protein>
    <submittedName>
        <fullName evidence="2">Uncharacterized protein</fullName>
    </submittedName>
</protein>